<dbReference type="OMA" id="AQEDHGW"/>
<organism evidence="3 4">
    <name type="scientific">Zootermopsis nevadensis</name>
    <name type="common">Dampwood termite</name>
    <dbReference type="NCBI Taxonomy" id="136037"/>
    <lineage>
        <taxon>Eukaryota</taxon>
        <taxon>Metazoa</taxon>
        <taxon>Ecdysozoa</taxon>
        <taxon>Arthropoda</taxon>
        <taxon>Hexapoda</taxon>
        <taxon>Insecta</taxon>
        <taxon>Pterygota</taxon>
        <taxon>Neoptera</taxon>
        <taxon>Polyneoptera</taxon>
        <taxon>Dictyoptera</taxon>
        <taxon>Blattodea</taxon>
        <taxon>Blattoidea</taxon>
        <taxon>Termitoidae</taxon>
        <taxon>Termopsidae</taxon>
        <taxon>Zootermopsis</taxon>
    </lineage>
</organism>
<evidence type="ECO:0000256" key="1">
    <source>
        <dbReference type="SAM" id="MobiDB-lite"/>
    </source>
</evidence>
<name>A0A067R8W9_ZOONE</name>
<gene>
    <name evidence="3" type="ORF">L798_05226</name>
</gene>
<feature type="non-terminal residue" evidence="3">
    <location>
        <position position="1"/>
    </location>
</feature>
<proteinExistence type="predicted"/>
<feature type="transmembrane region" description="Helical" evidence="2">
    <location>
        <begin position="211"/>
        <end position="230"/>
    </location>
</feature>
<keyword evidence="2" id="KW-1133">Transmembrane helix</keyword>
<dbReference type="PANTHER" id="PTHR21879:SF22">
    <property type="entry name" value="FI03362P-RELATED"/>
    <property type="match status" value="1"/>
</dbReference>
<reference evidence="3 4" key="1">
    <citation type="journal article" date="2014" name="Nat. Commun.">
        <title>Molecular traces of alternative social organization in a termite genome.</title>
        <authorList>
            <person name="Terrapon N."/>
            <person name="Li C."/>
            <person name="Robertson H.M."/>
            <person name="Ji L."/>
            <person name="Meng X."/>
            <person name="Booth W."/>
            <person name="Chen Z."/>
            <person name="Childers C.P."/>
            <person name="Glastad K.M."/>
            <person name="Gokhale K."/>
            <person name="Gowin J."/>
            <person name="Gronenberg W."/>
            <person name="Hermansen R.A."/>
            <person name="Hu H."/>
            <person name="Hunt B.G."/>
            <person name="Huylmans A.K."/>
            <person name="Khalil S.M."/>
            <person name="Mitchell R.D."/>
            <person name="Munoz-Torres M.C."/>
            <person name="Mustard J.A."/>
            <person name="Pan H."/>
            <person name="Reese J.T."/>
            <person name="Scharf M.E."/>
            <person name="Sun F."/>
            <person name="Vogel H."/>
            <person name="Xiao J."/>
            <person name="Yang W."/>
            <person name="Yang Z."/>
            <person name="Yang Z."/>
            <person name="Zhou J."/>
            <person name="Zhu J."/>
            <person name="Brent C.S."/>
            <person name="Elsik C.G."/>
            <person name="Goodisman M.A."/>
            <person name="Liberles D.A."/>
            <person name="Roe R.M."/>
            <person name="Vargo E.L."/>
            <person name="Vilcinskas A."/>
            <person name="Wang J."/>
            <person name="Bornberg-Bauer E."/>
            <person name="Korb J."/>
            <person name="Zhang G."/>
            <person name="Liebig J."/>
        </authorList>
    </citation>
    <scope>NUCLEOTIDE SEQUENCE [LARGE SCALE GENOMIC DNA]</scope>
    <source>
        <tissue evidence="3">Whole organism</tissue>
    </source>
</reference>
<feature type="compositionally biased region" description="Basic and acidic residues" evidence="1">
    <location>
        <begin position="131"/>
        <end position="140"/>
    </location>
</feature>
<dbReference type="EMBL" id="KK852623">
    <property type="protein sequence ID" value="KDR19948.1"/>
    <property type="molecule type" value="Genomic_DNA"/>
</dbReference>
<sequence length="474" mass="51668">DDLMDSIYSDCLRKDSVSCVKYKLFSFVDKVMGSKETFTLTDGVTVVKNAGSPPEISGEGAPRAIAEGDEEASKDFESMIVNRVERFLKTHTLKVDLKGNEVLNAVTSAGRALGDVADTLGLTEEDEDESENGRDVSEERRRKKKKVKMLLPLLLALKLKAAALIPLFLGGIALIAGKALLIGKIALVISTIIGLKKLLSQQKTVTYSANMVRYFFACSVILVIATSVLGRNVDILQDNTLLEEEPKSLMENEDVPTSFLGTDLRFLFRIYNDCSQRDMSSCLKMKLVTALERASKSQSDFKVIEGVTFTRDPSAVSDKSVDGKPISEEELEASLPRGLQDKEDLLDGLIMEKIMGFFRSHTLQFKLPSAEEFQRSLTEEGRRKKKGSSMLLLPLLMAGMFIPIALGGLALLAGKALIVSKLALVLAGIIGLKKLLSGSGGGHHESSYQVVSGHGSSRTIQDPHLLAYRSYAPS</sequence>
<keyword evidence="4" id="KW-1185">Reference proteome</keyword>
<dbReference type="Proteomes" id="UP000027135">
    <property type="component" value="Unassembled WGS sequence"/>
</dbReference>
<dbReference type="InterPro" id="IPR012464">
    <property type="entry name" value="DUF1676"/>
</dbReference>
<dbReference type="AlphaFoldDB" id="A0A067R8W9"/>
<dbReference type="GO" id="GO:0016020">
    <property type="term" value="C:membrane"/>
    <property type="evidence" value="ECO:0007669"/>
    <property type="project" value="TreeGrafter"/>
</dbReference>
<keyword evidence="2" id="KW-0472">Membrane</keyword>
<feature type="transmembrane region" description="Helical" evidence="2">
    <location>
        <begin position="391"/>
        <end position="412"/>
    </location>
</feature>
<dbReference type="Pfam" id="PF07898">
    <property type="entry name" value="DUF1676"/>
    <property type="match status" value="2"/>
</dbReference>
<evidence type="ECO:0000256" key="2">
    <source>
        <dbReference type="SAM" id="Phobius"/>
    </source>
</evidence>
<keyword evidence="2" id="KW-0812">Transmembrane</keyword>
<evidence type="ECO:0000313" key="3">
    <source>
        <dbReference type="EMBL" id="KDR19948.1"/>
    </source>
</evidence>
<evidence type="ECO:0008006" key="5">
    <source>
        <dbReference type="Google" id="ProtNLM"/>
    </source>
</evidence>
<protein>
    <recommendedName>
        <fullName evidence="5">Osiris 8</fullName>
    </recommendedName>
</protein>
<feature type="region of interest" description="Disordered" evidence="1">
    <location>
        <begin position="121"/>
        <end position="141"/>
    </location>
</feature>
<accession>A0A067R8W9</accession>
<feature type="transmembrane region" description="Helical" evidence="2">
    <location>
        <begin position="150"/>
        <end position="175"/>
    </location>
</feature>
<dbReference type="eggNOG" id="ENOG502RZ8R">
    <property type="taxonomic scope" value="Eukaryota"/>
</dbReference>
<dbReference type="PANTHER" id="PTHR21879">
    <property type="entry name" value="FI03362P-RELATED-RELATED"/>
    <property type="match status" value="1"/>
</dbReference>
<dbReference type="InParanoid" id="A0A067R8W9"/>
<evidence type="ECO:0000313" key="4">
    <source>
        <dbReference type="Proteomes" id="UP000027135"/>
    </source>
</evidence>